<proteinExistence type="predicted"/>
<organism evidence="1 2">
    <name type="scientific">Panagrolaimus sp. PS1159</name>
    <dbReference type="NCBI Taxonomy" id="55785"/>
    <lineage>
        <taxon>Eukaryota</taxon>
        <taxon>Metazoa</taxon>
        <taxon>Ecdysozoa</taxon>
        <taxon>Nematoda</taxon>
        <taxon>Chromadorea</taxon>
        <taxon>Rhabditida</taxon>
        <taxon>Tylenchina</taxon>
        <taxon>Panagrolaimomorpha</taxon>
        <taxon>Panagrolaimoidea</taxon>
        <taxon>Panagrolaimidae</taxon>
        <taxon>Panagrolaimus</taxon>
    </lineage>
</organism>
<evidence type="ECO:0000313" key="1">
    <source>
        <dbReference type="Proteomes" id="UP000887580"/>
    </source>
</evidence>
<reference evidence="2" key="1">
    <citation type="submission" date="2022-11" db="UniProtKB">
        <authorList>
            <consortium name="WormBaseParasite"/>
        </authorList>
    </citation>
    <scope>IDENTIFICATION</scope>
</reference>
<sequence length="337" mass="37662">MRYSKTRSHEKYLNTVAVFFNEIVKLIVSLIIFILLSKSIKCALKDLKYHFITNFLDSFKVGIPALIYTIQNILLYVAIEHLETSTFMITYQIKILTTATFAVLILKTKLSAFQWISLFALIAGIILVQSNANQTLSQPSETNFTSSYISNNTVLIETIKEINENKSSPIFGLLMVILACILSGFAGIYFEKILKNSDVSLWIRSIQLSFFSLPCCAILIGIKDYDAVIVNGFMQGFDFLVWNVVLIHAAGGLIVSIVIKYADNILKAFATSLAIFIAIIITTSASVLYYNIWPSIAFIIGAILVISAVIVYGLFPYQSTQKESIIIKEVPLLQQKT</sequence>
<dbReference type="Proteomes" id="UP000887580">
    <property type="component" value="Unplaced"/>
</dbReference>
<protein>
    <submittedName>
        <fullName evidence="2">Uncharacterized protein</fullName>
    </submittedName>
</protein>
<name>A0AC35GLB7_9BILA</name>
<accession>A0AC35GLB7</accession>
<dbReference type="WBParaSite" id="PS1159_v2.g6255.t1">
    <property type="protein sequence ID" value="PS1159_v2.g6255.t1"/>
    <property type="gene ID" value="PS1159_v2.g6255"/>
</dbReference>
<evidence type="ECO:0000313" key="2">
    <source>
        <dbReference type="WBParaSite" id="PS1159_v2.g6255.t1"/>
    </source>
</evidence>